<dbReference type="GO" id="GO:0003723">
    <property type="term" value="F:RNA binding"/>
    <property type="evidence" value="ECO:0007669"/>
    <property type="project" value="UniProtKB-UniRule"/>
</dbReference>
<evidence type="ECO:0000256" key="1">
    <source>
        <dbReference type="ARBA" id="ARBA00022490"/>
    </source>
</evidence>
<dbReference type="GO" id="GO:0005829">
    <property type="term" value="C:cytosol"/>
    <property type="evidence" value="ECO:0007669"/>
    <property type="project" value="TreeGrafter"/>
</dbReference>
<keyword evidence="2 3" id="KW-0694">RNA-binding</keyword>
<dbReference type="PANTHER" id="PTHR30308">
    <property type="entry name" value="TMRNA-BINDING COMPONENT OF TRANS-TRANSLATION TAGGING COMPLEX"/>
    <property type="match status" value="1"/>
</dbReference>
<organism evidence="4">
    <name type="scientific">uncultured Oceanospirillales bacterium HF0130_25G24</name>
    <dbReference type="NCBI Taxonomy" id="710744"/>
    <lineage>
        <taxon>Bacteria</taxon>
        <taxon>Pseudomonadati</taxon>
        <taxon>Pseudomonadota</taxon>
        <taxon>Gammaproteobacteria</taxon>
        <taxon>Oceanospirillales</taxon>
        <taxon>environmental samples</taxon>
    </lineage>
</organism>
<keyword evidence="1 3" id="KW-0963">Cytoplasm</keyword>
<dbReference type="CDD" id="cd09294">
    <property type="entry name" value="SmpB"/>
    <property type="match status" value="1"/>
</dbReference>
<dbReference type="AlphaFoldDB" id="E0XTG9"/>
<dbReference type="Gene3D" id="2.40.280.10">
    <property type="match status" value="1"/>
</dbReference>
<dbReference type="SUPFAM" id="SSF74982">
    <property type="entry name" value="Small protein B (SmpB)"/>
    <property type="match status" value="1"/>
</dbReference>
<sequence length="164" mass="18858">MERSKKAKRKTKAPDTTIVVNKKARHDFFIENTFESGIALQGWEVKSLRLKKVQLVDSYVTLKDGEAFLLGCNISPLNTTNTHTVADPSRTKKLLLHKKELAKLFSATQQKGHTCVCTKMYWKNHLIKCQIALAKGKQSHDKRATVKDREWNIDKQRIVRQANR</sequence>
<name>E0XTG9_9GAMM</name>
<comment type="similarity">
    <text evidence="3">Belongs to the SmpB family.</text>
</comment>
<dbReference type="InterPro" id="IPR000037">
    <property type="entry name" value="SsrA-bd_prot"/>
</dbReference>
<accession>E0XTG9</accession>
<evidence type="ECO:0000256" key="3">
    <source>
        <dbReference type="HAMAP-Rule" id="MF_00023"/>
    </source>
</evidence>
<reference evidence="4" key="1">
    <citation type="journal article" date="2011" name="Environ. Microbiol.">
        <title>Time-series analyses of Monterey Bay coastal microbial picoplankton using a 'genome proxy' microarray.</title>
        <authorList>
            <person name="Rich V.I."/>
            <person name="Pham V.D."/>
            <person name="Eppley J."/>
            <person name="Shi Y."/>
            <person name="DeLong E.F."/>
        </authorList>
    </citation>
    <scope>NUCLEOTIDE SEQUENCE</scope>
</reference>
<dbReference type="NCBIfam" id="TIGR00086">
    <property type="entry name" value="smpB"/>
    <property type="match status" value="1"/>
</dbReference>
<dbReference type="PROSITE" id="PS01317">
    <property type="entry name" value="SSRP"/>
    <property type="match status" value="1"/>
</dbReference>
<dbReference type="EMBL" id="GU474872">
    <property type="protein sequence ID" value="ADI17710.1"/>
    <property type="molecule type" value="Genomic_DNA"/>
</dbReference>
<dbReference type="InterPro" id="IPR023620">
    <property type="entry name" value="SmpB"/>
</dbReference>
<dbReference type="GO" id="GO:0070930">
    <property type="term" value="P:trans-translation-dependent protein tagging"/>
    <property type="evidence" value="ECO:0007669"/>
    <property type="project" value="TreeGrafter"/>
</dbReference>
<dbReference type="PANTHER" id="PTHR30308:SF2">
    <property type="entry name" value="SSRA-BINDING PROTEIN"/>
    <property type="match status" value="1"/>
</dbReference>
<comment type="subcellular location">
    <subcellularLocation>
        <location evidence="3">Cytoplasm</location>
    </subcellularLocation>
    <text evidence="3">The tmRNA-SmpB complex associates with stalled 70S ribosomes.</text>
</comment>
<evidence type="ECO:0000256" key="2">
    <source>
        <dbReference type="ARBA" id="ARBA00022884"/>
    </source>
</evidence>
<dbReference type="NCBIfam" id="NF003843">
    <property type="entry name" value="PRK05422.1"/>
    <property type="match status" value="1"/>
</dbReference>
<protein>
    <recommendedName>
        <fullName evidence="3">SsrA-binding protein</fullName>
    </recommendedName>
    <alternativeName>
        <fullName evidence="3">Small protein B</fullName>
    </alternativeName>
</protein>
<dbReference type="InterPro" id="IPR020081">
    <property type="entry name" value="SsrA-bd_prot_CS"/>
</dbReference>
<comment type="function">
    <text evidence="3">Required for rescue of stalled ribosomes mediated by trans-translation. Binds to transfer-messenger RNA (tmRNA), required for stable association of tmRNA with ribosomes. tmRNA and SmpB together mimic tRNA shape, replacing the anticodon stem-loop with SmpB. tmRNA is encoded by the ssrA gene; the 2 termini fold to resemble tRNA(Ala) and it encodes a 'tag peptide', a short internal open reading frame. During trans-translation Ala-aminoacylated tmRNA acts like a tRNA, entering the A-site of stalled ribosomes, displacing the stalled mRNA. The ribosome then switches to translate the ORF on the tmRNA; the nascent peptide is terminated with the 'tag peptide' encoded by the tmRNA and targeted for degradation. The ribosome is freed to recommence translation, which seems to be the essential function of trans-translation.</text>
</comment>
<dbReference type="Pfam" id="PF01668">
    <property type="entry name" value="SmpB"/>
    <property type="match status" value="1"/>
</dbReference>
<evidence type="ECO:0000313" key="4">
    <source>
        <dbReference type="EMBL" id="ADI17710.1"/>
    </source>
</evidence>
<proteinExistence type="inferred from homology"/>
<gene>
    <name evidence="3" type="primary">smpB</name>
</gene>
<dbReference type="GO" id="GO:0070929">
    <property type="term" value="P:trans-translation"/>
    <property type="evidence" value="ECO:0007669"/>
    <property type="project" value="UniProtKB-UniRule"/>
</dbReference>
<dbReference type="HAMAP" id="MF_00023">
    <property type="entry name" value="SmpB"/>
    <property type="match status" value="1"/>
</dbReference>